<keyword evidence="2" id="KW-0479">Metal-binding</keyword>
<dbReference type="CDD" id="cd00067">
    <property type="entry name" value="GAL4"/>
    <property type="match status" value="1"/>
</dbReference>
<feature type="compositionally biased region" description="Polar residues" evidence="6">
    <location>
        <begin position="702"/>
        <end position="718"/>
    </location>
</feature>
<feature type="region of interest" description="Disordered" evidence="6">
    <location>
        <begin position="781"/>
        <end position="804"/>
    </location>
</feature>
<feature type="region of interest" description="Disordered" evidence="6">
    <location>
        <begin position="131"/>
        <end position="150"/>
    </location>
</feature>
<evidence type="ECO:0000256" key="2">
    <source>
        <dbReference type="ARBA" id="ARBA00022723"/>
    </source>
</evidence>
<dbReference type="GO" id="GO:0003677">
    <property type="term" value="F:DNA binding"/>
    <property type="evidence" value="ECO:0007669"/>
    <property type="project" value="InterPro"/>
</dbReference>
<comment type="subcellular location">
    <subcellularLocation>
        <location evidence="1">Nucleus</location>
    </subcellularLocation>
</comment>
<dbReference type="InterPro" id="IPR007219">
    <property type="entry name" value="XnlR_reg_dom"/>
</dbReference>
<evidence type="ECO:0000256" key="5">
    <source>
        <dbReference type="ARBA" id="ARBA00023242"/>
    </source>
</evidence>
<dbReference type="InterPro" id="IPR050815">
    <property type="entry name" value="TF_fung"/>
</dbReference>
<dbReference type="Proteomes" id="UP000813461">
    <property type="component" value="Unassembled WGS sequence"/>
</dbReference>
<keyword evidence="3" id="KW-0805">Transcription regulation</keyword>
<dbReference type="PROSITE" id="PS00463">
    <property type="entry name" value="ZN2_CY6_FUNGAL_1"/>
    <property type="match status" value="1"/>
</dbReference>
<feature type="region of interest" description="Disordered" evidence="6">
    <location>
        <begin position="43"/>
        <end position="83"/>
    </location>
</feature>
<accession>A0A8K0RKU4</accession>
<dbReference type="OrthoDB" id="5370478at2759"/>
<feature type="domain" description="Zn(2)-C6 fungal-type" evidence="7">
    <location>
        <begin position="6"/>
        <end position="38"/>
    </location>
</feature>
<evidence type="ECO:0000256" key="6">
    <source>
        <dbReference type="SAM" id="MobiDB-lite"/>
    </source>
</evidence>
<proteinExistence type="predicted"/>
<dbReference type="EMBL" id="JAGMVJ010000001">
    <property type="protein sequence ID" value="KAH7095682.1"/>
    <property type="molecule type" value="Genomic_DNA"/>
</dbReference>
<dbReference type="AlphaFoldDB" id="A0A8K0RKU4"/>
<feature type="compositionally biased region" description="Polar residues" evidence="6">
    <location>
        <begin position="677"/>
        <end position="689"/>
    </location>
</feature>
<organism evidence="8 9">
    <name type="scientific">Paraphoma chrysanthemicola</name>
    <dbReference type="NCBI Taxonomy" id="798071"/>
    <lineage>
        <taxon>Eukaryota</taxon>
        <taxon>Fungi</taxon>
        <taxon>Dikarya</taxon>
        <taxon>Ascomycota</taxon>
        <taxon>Pezizomycotina</taxon>
        <taxon>Dothideomycetes</taxon>
        <taxon>Pleosporomycetidae</taxon>
        <taxon>Pleosporales</taxon>
        <taxon>Pleosporineae</taxon>
        <taxon>Phaeosphaeriaceae</taxon>
        <taxon>Paraphoma</taxon>
    </lineage>
</organism>
<evidence type="ECO:0000256" key="3">
    <source>
        <dbReference type="ARBA" id="ARBA00023015"/>
    </source>
</evidence>
<dbReference type="GO" id="GO:0000981">
    <property type="term" value="F:DNA-binding transcription factor activity, RNA polymerase II-specific"/>
    <property type="evidence" value="ECO:0007669"/>
    <property type="project" value="InterPro"/>
</dbReference>
<dbReference type="Pfam" id="PF04082">
    <property type="entry name" value="Fungal_trans"/>
    <property type="match status" value="1"/>
</dbReference>
<dbReference type="CDD" id="cd12148">
    <property type="entry name" value="fungal_TF_MHR"/>
    <property type="match status" value="1"/>
</dbReference>
<keyword evidence="9" id="KW-1185">Reference proteome</keyword>
<dbReference type="SMART" id="SM00906">
    <property type="entry name" value="Fungal_trans"/>
    <property type="match status" value="1"/>
</dbReference>
<comment type="caution">
    <text evidence="8">The sequence shown here is derived from an EMBL/GenBank/DDBJ whole genome shotgun (WGS) entry which is preliminary data.</text>
</comment>
<dbReference type="Pfam" id="PF00172">
    <property type="entry name" value="Zn_clus"/>
    <property type="match status" value="1"/>
</dbReference>
<name>A0A8K0RKU4_9PLEO</name>
<protein>
    <recommendedName>
        <fullName evidence="7">Zn(2)-C6 fungal-type domain-containing protein</fullName>
    </recommendedName>
</protein>
<feature type="region of interest" description="Disordered" evidence="6">
    <location>
        <begin position="335"/>
        <end position="355"/>
    </location>
</feature>
<sequence length="843" mass="94910">MRAQIACARCRRSKTKCDNQGVGSICKSCVINKKDCQYIDAPAPQSGGGDYHRRESAPGDVDVHPKKRKRLAPTSSASHSLGERPRVNEDFLDSPMLTSKVWSELFDVYEKHFASDFSFLHRRRFLGPFLQGTSTDTASPKRASGCSPRPPHSAPLLLAFLTVTARYHNDLVSQLRLTSVVIAQQFADATRKSLGDVLDGRSSLELAQALLFLAFHEFTDFQGSKGWYKLVLATRMVQNLDYGHDESSKGTDVGDSNDELARSEAFINREIQRRTLWSCFIMDRLMSCGKKRPRGIHLEDLEGIQLPCSHMAFIRGIKVRTRHLRWSDEEYTEKRKKSMEASPSPHRYHNGSQQNLYHSNDTDRVEWEYGDREGELSLYIQAIKHFGDVTKWSINTSRRNEKAPPWDSGSTFYQLERKTIRLKSELPRHLILTSRNTTGHVIDKTSRNYLLIHAIYTLCTIMLYREYVAFSPWSTEAPCGPLDEPRITEQPDDPEYWVKQAKDMFGAAKQFADLLKACRSADALVDSPVAGWTTYIVAWSALYCHFFPKMDPDRALDSRLEDSVWATTNDMLVDLEARFKMANHWLFLLVRLHDYYKKERKRWKAHACGTPGSNSSDGGGLRDYSNLFESDHKEFGSLTRTYDSKPVNRGDFELQHYPDGESQTETPSPAVKYKSEGTPSTWTSVNQTAEGIDSSEARVGAAQNQAYSSHGQYSNSTPDYPGRPSKYGSHDFQTLQPPMQGHAASSSDYYANSAPHTSVISTMYGPANLATRTGFATVGYLPEQQGNQGSSNPETLAEHSSGNPYGNTFDSYSSWMGIPSLSNEPTDWNAHGYDGNHGQIGPK</sequence>
<feature type="compositionally biased region" description="Basic and acidic residues" evidence="6">
    <location>
        <begin position="50"/>
        <end position="64"/>
    </location>
</feature>
<keyword evidence="5" id="KW-0539">Nucleus</keyword>
<dbReference type="Gene3D" id="4.10.240.10">
    <property type="entry name" value="Zn(2)-C6 fungal-type DNA-binding domain"/>
    <property type="match status" value="1"/>
</dbReference>
<evidence type="ECO:0000259" key="7">
    <source>
        <dbReference type="PROSITE" id="PS50048"/>
    </source>
</evidence>
<dbReference type="InterPro" id="IPR001138">
    <property type="entry name" value="Zn2Cys6_DnaBD"/>
</dbReference>
<evidence type="ECO:0000256" key="1">
    <source>
        <dbReference type="ARBA" id="ARBA00004123"/>
    </source>
</evidence>
<dbReference type="GO" id="GO:0005634">
    <property type="term" value="C:nucleus"/>
    <property type="evidence" value="ECO:0007669"/>
    <property type="project" value="UniProtKB-SubCell"/>
</dbReference>
<gene>
    <name evidence="8" type="ORF">FB567DRAFT_35997</name>
</gene>
<feature type="compositionally biased region" description="Polar residues" evidence="6">
    <location>
        <begin position="784"/>
        <end position="804"/>
    </location>
</feature>
<dbReference type="InterPro" id="IPR036864">
    <property type="entry name" value="Zn2-C6_fun-type_DNA-bd_sf"/>
</dbReference>
<dbReference type="SUPFAM" id="SSF57701">
    <property type="entry name" value="Zn2/Cys6 DNA-binding domain"/>
    <property type="match status" value="1"/>
</dbReference>
<feature type="compositionally biased region" description="Basic and acidic residues" evidence="6">
    <location>
        <begin position="642"/>
        <end position="659"/>
    </location>
</feature>
<dbReference type="PANTHER" id="PTHR47338">
    <property type="entry name" value="ZN(II)2CYS6 TRANSCRIPTION FACTOR (EUROFUNG)-RELATED"/>
    <property type="match status" value="1"/>
</dbReference>
<evidence type="ECO:0000313" key="8">
    <source>
        <dbReference type="EMBL" id="KAH7095682.1"/>
    </source>
</evidence>
<dbReference type="GO" id="GO:0008270">
    <property type="term" value="F:zinc ion binding"/>
    <property type="evidence" value="ECO:0007669"/>
    <property type="project" value="InterPro"/>
</dbReference>
<dbReference type="SMART" id="SM00066">
    <property type="entry name" value="GAL4"/>
    <property type="match status" value="1"/>
</dbReference>
<feature type="region of interest" description="Disordered" evidence="6">
    <location>
        <begin position="824"/>
        <end position="843"/>
    </location>
</feature>
<reference evidence="8" key="1">
    <citation type="journal article" date="2021" name="Nat. Commun.">
        <title>Genetic determinants of endophytism in the Arabidopsis root mycobiome.</title>
        <authorList>
            <person name="Mesny F."/>
            <person name="Miyauchi S."/>
            <person name="Thiergart T."/>
            <person name="Pickel B."/>
            <person name="Atanasova L."/>
            <person name="Karlsson M."/>
            <person name="Huettel B."/>
            <person name="Barry K.W."/>
            <person name="Haridas S."/>
            <person name="Chen C."/>
            <person name="Bauer D."/>
            <person name="Andreopoulos W."/>
            <person name="Pangilinan J."/>
            <person name="LaButti K."/>
            <person name="Riley R."/>
            <person name="Lipzen A."/>
            <person name="Clum A."/>
            <person name="Drula E."/>
            <person name="Henrissat B."/>
            <person name="Kohler A."/>
            <person name="Grigoriev I.V."/>
            <person name="Martin F.M."/>
            <person name="Hacquard S."/>
        </authorList>
    </citation>
    <scope>NUCLEOTIDE SEQUENCE</scope>
    <source>
        <strain evidence="8">MPI-SDFR-AT-0120</strain>
    </source>
</reference>
<feature type="region of interest" description="Disordered" evidence="6">
    <location>
        <begin position="639"/>
        <end position="734"/>
    </location>
</feature>
<dbReference type="PROSITE" id="PS50048">
    <property type="entry name" value="ZN2_CY6_FUNGAL_2"/>
    <property type="match status" value="1"/>
</dbReference>
<dbReference type="PANTHER" id="PTHR47338:SF5">
    <property type="entry name" value="ZN(II)2CYS6 TRANSCRIPTION FACTOR (EUROFUNG)"/>
    <property type="match status" value="1"/>
</dbReference>
<evidence type="ECO:0000256" key="4">
    <source>
        <dbReference type="ARBA" id="ARBA00023163"/>
    </source>
</evidence>
<keyword evidence="4" id="KW-0804">Transcription</keyword>
<evidence type="ECO:0000313" key="9">
    <source>
        <dbReference type="Proteomes" id="UP000813461"/>
    </source>
</evidence>
<dbReference type="GO" id="GO:0006351">
    <property type="term" value="P:DNA-templated transcription"/>
    <property type="evidence" value="ECO:0007669"/>
    <property type="project" value="InterPro"/>
</dbReference>